<dbReference type="Pfam" id="PF01546">
    <property type="entry name" value="Peptidase_M20"/>
    <property type="match status" value="1"/>
</dbReference>
<dbReference type="PIRSF" id="PIRSF005962">
    <property type="entry name" value="Pept_M20D_amidohydro"/>
    <property type="match status" value="1"/>
</dbReference>
<dbReference type="InterPro" id="IPR011650">
    <property type="entry name" value="Peptidase_M20_dimer"/>
</dbReference>
<feature type="binding site" evidence="1">
    <location>
        <position position="98"/>
    </location>
    <ligand>
        <name>Mn(2+)</name>
        <dbReference type="ChEBI" id="CHEBI:29035"/>
        <label>2</label>
    </ligand>
</feature>
<dbReference type="GO" id="GO:0046872">
    <property type="term" value="F:metal ion binding"/>
    <property type="evidence" value="ECO:0007669"/>
    <property type="project" value="UniProtKB-KW"/>
</dbReference>
<dbReference type="RefSeq" id="WP_118335007.1">
    <property type="nucleotide sequence ID" value="NZ_AP025567.1"/>
</dbReference>
<keyword evidence="1" id="KW-0479">Metal-binding</keyword>
<evidence type="ECO:0000256" key="1">
    <source>
        <dbReference type="PIRSR" id="PIRSR005962-1"/>
    </source>
</evidence>
<evidence type="ECO:0000313" key="3">
    <source>
        <dbReference type="EMBL" id="RHJ88346.1"/>
    </source>
</evidence>
<feature type="domain" description="Peptidase M20 dimerisation" evidence="2">
    <location>
        <begin position="184"/>
        <end position="272"/>
    </location>
</feature>
<protein>
    <submittedName>
        <fullName evidence="3">Amidohydrolase</fullName>
    </submittedName>
</protein>
<gene>
    <name evidence="3" type="ORF">DW099_08040</name>
</gene>
<comment type="caution">
    <text evidence="3">The sequence shown here is derived from an EMBL/GenBank/DDBJ whole genome shotgun (WGS) entry which is preliminary data.</text>
</comment>
<dbReference type="STRING" id="1776384.GCA_900086585_03950"/>
<dbReference type="NCBIfam" id="TIGR01891">
    <property type="entry name" value="amidohydrolases"/>
    <property type="match status" value="1"/>
</dbReference>
<keyword evidence="1" id="KW-0464">Manganese</keyword>
<dbReference type="PANTHER" id="PTHR11014">
    <property type="entry name" value="PEPTIDASE M20 FAMILY MEMBER"/>
    <property type="match status" value="1"/>
</dbReference>
<dbReference type="InterPro" id="IPR002933">
    <property type="entry name" value="Peptidase_M20"/>
</dbReference>
<comment type="cofactor">
    <cofactor evidence="1">
        <name>Mn(2+)</name>
        <dbReference type="ChEBI" id="CHEBI:29035"/>
    </cofactor>
    <text evidence="1">The Mn(2+) ion enhances activity.</text>
</comment>
<dbReference type="GO" id="GO:0016787">
    <property type="term" value="F:hydrolase activity"/>
    <property type="evidence" value="ECO:0007669"/>
    <property type="project" value="UniProtKB-KW"/>
</dbReference>
<keyword evidence="4" id="KW-1185">Reference proteome</keyword>
<dbReference type="SUPFAM" id="SSF55031">
    <property type="entry name" value="Bacterial exopeptidase dimerisation domain"/>
    <property type="match status" value="1"/>
</dbReference>
<keyword evidence="3" id="KW-0378">Hydrolase</keyword>
<feature type="binding site" evidence="1">
    <location>
        <position position="350"/>
    </location>
    <ligand>
        <name>Mn(2+)</name>
        <dbReference type="ChEBI" id="CHEBI:29035"/>
        <label>2</label>
    </ligand>
</feature>
<sequence>MIDYNQLSQEIIQYRRDLHQIPELGFYVYKTSAYVQNILAGLACEVEQIVKTGLIAYFDFGREETVAFRADMDALPIQEETGLPYASTHEGCMHACGHDGHMAGLLGFARVLDDYKRNNVQMPCNALLLFQPAEETIDGALRICGTHIFDRYNIKAIFGLHLWPMLSKGEIASRPGPMMAKSTAVAVEIEGVSAHCGEPEKGKDALEAACKFVSDIYTFKSLYVRDRCVLKFGKMQSGNVRNAISPFSRLDGTMRTFHEETWETLVNAMKSLGEEIEKVYGVKFDLDVSKSHPAVVNDEKLYAGVKPVLLNLNFVELRRPVMIAEDFSFFEQQMPGVFFFLGTGSGIPLHSDNYDFDDSVLIDAVILFDTLLKGAD</sequence>
<dbReference type="InterPro" id="IPR017439">
    <property type="entry name" value="Amidohydrolase"/>
</dbReference>
<dbReference type="Gene3D" id="3.40.630.10">
    <property type="entry name" value="Zn peptidases"/>
    <property type="match status" value="1"/>
</dbReference>
<dbReference type="PANTHER" id="PTHR11014:SF63">
    <property type="entry name" value="METALLOPEPTIDASE, PUTATIVE (AFU_ORTHOLOGUE AFUA_6G09600)-RELATED"/>
    <property type="match status" value="1"/>
</dbReference>
<feature type="binding site" evidence="1">
    <location>
        <position position="161"/>
    </location>
    <ligand>
        <name>Mn(2+)</name>
        <dbReference type="ChEBI" id="CHEBI:29035"/>
        <label>2</label>
    </ligand>
</feature>
<dbReference type="Gene3D" id="3.30.70.360">
    <property type="match status" value="1"/>
</dbReference>
<evidence type="ECO:0000259" key="2">
    <source>
        <dbReference type="Pfam" id="PF07687"/>
    </source>
</evidence>
<name>A0A415E3W9_9FIRM</name>
<dbReference type="AlphaFoldDB" id="A0A415E3W9"/>
<proteinExistence type="predicted"/>
<dbReference type="OrthoDB" id="9776731at2"/>
<feature type="binding site" evidence="1">
    <location>
        <position position="135"/>
    </location>
    <ligand>
        <name>Mn(2+)</name>
        <dbReference type="ChEBI" id="CHEBI:29035"/>
        <label>2</label>
    </ligand>
</feature>
<dbReference type="Pfam" id="PF07687">
    <property type="entry name" value="M20_dimer"/>
    <property type="match status" value="1"/>
</dbReference>
<accession>A0A415E3W9</accession>
<dbReference type="CDD" id="cd03886">
    <property type="entry name" value="M20_Acy1"/>
    <property type="match status" value="1"/>
</dbReference>
<feature type="binding site" evidence="1">
    <location>
        <position position="96"/>
    </location>
    <ligand>
        <name>Mn(2+)</name>
        <dbReference type="ChEBI" id="CHEBI:29035"/>
        <label>2</label>
    </ligand>
</feature>
<organism evidence="3 4">
    <name type="scientific">Emergencia timonensis</name>
    <dbReference type="NCBI Taxonomy" id="1776384"/>
    <lineage>
        <taxon>Bacteria</taxon>
        <taxon>Bacillati</taxon>
        <taxon>Bacillota</taxon>
        <taxon>Clostridia</taxon>
        <taxon>Peptostreptococcales</taxon>
        <taxon>Anaerovoracaceae</taxon>
        <taxon>Emergencia</taxon>
    </lineage>
</organism>
<dbReference type="EMBL" id="QRMS01000002">
    <property type="protein sequence ID" value="RHJ88346.1"/>
    <property type="molecule type" value="Genomic_DNA"/>
</dbReference>
<reference evidence="3 4" key="1">
    <citation type="submission" date="2018-08" db="EMBL/GenBank/DDBJ databases">
        <title>A genome reference for cultivated species of the human gut microbiota.</title>
        <authorList>
            <person name="Zou Y."/>
            <person name="Xue W."/>
            <person name="Luo G."/>
        </authorList>
    </citation>
    <scope>NUCLEOTIDE SEQUENCE [LARGE SCALE GENOMIC DNA]</scope>
    <source>
        <strain evidence="3 4">AM07-24</strain>
    </source>
</reference>
<dbReference type="SUPFAM" id="SSF53187">
    <property type="entry name" value="Zn-dependent exopeptidases"/>
    <property type="match status" value="1"/>
</dbReference>
<dbReference type="Proteomes" id="UP000284841">
    <property type="component" value="Unassembled WGS sequence"/>
</dbReference>
<dbReference type="InterPro" id="IPR036264">
    <property type="entry name" value="Bact_exopeptidase_dim_dom"/>
</dbReference>
<evidence type="ECO:0000313" key="4">
    <source>
        <dbReference type="Proteomes" id="UP000284841"/>
    </source>
</evidence>